<dbReference type="PANTHER" id="PTHR33116">
    <property type="entry name" value="REVERSE TRANSCRIPTASE ZINC-BINDING DOMAIN-CONTAINING PROTEIN-RELATED-RELATED"/>
    <property type="match status" value="1"/>
</dbReference>
<dbReference type="EMBL" id="QGKV02000759">
    <property type="protein sequence ID" value="KAF3563930.1"/>
    <property type="molecule type" value="Genomic_DNA"/>
</dbReference>
<dbReference type="PANTHER" id="PTHR33116:SF80">
    <property type="entry name" value="REVERSE TRANSCRIPTASE ZINC-BINDING DOMAIN-CONTAINING PROTEIN"/>
    <property type="match status" value="1"/>
</dbReference>
<keyword evidence="2" id="KW-1185">Reference proteome</keyword>
<sequence length="181" mass="20737">MYFLACIAKINSMCGTFLWRGNIEASNNARVTWTSVLNTKEQGGLGVKDLRTWNKACCMRLIWLLFFRPDSVWVSWFKEVILKGSVSNFWTTKPSQKFSWLANKLLKLGKEAYPLIHVRVQNGESARFWSDNWSPFGSLQEYLEGGRSRLGIPKAATLASLFRNGVWQIPSARTEHQLQDS</sequence>
<gene>
    <name evidence="1" type="ORF">DY000_02011750</name>
</gene>
<organism evidence="1 2">
    <name type="scientific">Brassica cretica</name>
    <name type="common">Mustard</name>
    <dbReference type="NCBI Taxonomy" id="69181"/>
    <lineage>
        <taxon>Eukaryota</taxon>
        <taxon>Viridiplantae</taxon>
        <taxon>Streptophyta</taxon>
        <taxon>Embryophyta</taxon>
        <taxon>Tracheophyta</taxon>
        <taxon>Spermatophyta</taxon>
        <taxon>Magnoliopsida</taxon>
        <taxon>eudicotyledons</taxon>
        <taxon>Gunneridae</taxon>
        <taxon>Pentapetalae</taxon>
        <taxon>rosids</taxon>
        <taxon>malvids</taxon>
        <taxon>Brassicales</taxon>
        <taxon>Brassicaceae</taxon>
        <taxon>Brassiceae</taxon>
        <taxon>Brassica</taxon>
    </lineage>
</organism>
<name>A0ABQ7CXR4_BRACR</name>
<reference evidence="1 2" key="1">
    <citation type="journal article" date="2020" name="BMC Genomics">
        <title>Intraspecific diversification of the crop wild relative Brassica cretica Lam. using demographic model selection.</title>
        <authorList>
            <person name="Kioukis A."/>
            <person name="Michalopoulou V.A."/>
            <person name="Briers L."/>
            <person name="Pirintsos S."/>
            <person name="Studholme D.J."/>
            <person name="Pavlidis P."/>
            <person name="Sarris P.F."/>
        </authorList>
    </citation>
    <scope>NUCLEOTIDE SEQUENCE [LARGE SCALE GENOMIC DNA]</scope>
    <source>
        <strain evidence="2">cv. PFS-1207/04</strain>
    </source>
</reference>
<proteinExistence type="predicted"/>
<evidence type="ECO:0000313" key="2">
    <source>
        <dbReference type="Proteomes" id="UP000266723"/>
    </source>
</evidence>
<protein>
    <recommendedName>
        <fullName evidence="3">Reverse transcriptase zinc-binding domain-containing protein</fullName>
    </recommendedName>
</protein>
<comment type="caution">
    <text evidence="1">The sequence shown here is derived from an EMBL/GenBank/DDBJ whole genome shotgun (WGS) entry which is preliminary data.</text>
</comment>
<evidence type="ECO:0000313" key="1">
    <source>
        <dbReference type="EMBL" id="KAF3563930.1"/>
    </source>
</evidence>
<accession>A0ABQ7CXR4</accession>
<dbReference type="Proteomes" id="UP000266723">
    <property type="component" value="Unassembled WGS sequence"/>
</dbReference>
<evidence type="ECO:0008006" key="3">
    <source>
        <dbReference type="Google" id="ProtNLM"/>
    </source>
</evidence>